<dbReference type="NCBIfam" id="NF033522">
    <property type="entry name" value="lasso_benenodin"/>
    <property type="match status" value="1"/>
</dbReference>
<reference evidence="1" key="1">
    <citation type="submission" date="2015-02" db="EMBL/GenBank/DDBJ databases">
        <authorList>
            <person name="Chooi Y.-H."/>
        </authorList>
    </citation>
    <scope>NUCLEOTIDE SEQUENCE [LARGE SCALE GENOMIC DNA]</scope>
    <source>
        <strain evidence="1">LAMA 915</strain>
    </source>
</reference>
<evidence type="ECO:0000313" key="2">
    <source>
        <dbReference type="Proteomes" id="UP000037446"/>
    </source>
</evidence>
<proteinExistence type="predicted"/>
<dbReference type="EMBL" id="JYNE01000028">
    <property type="protein sequence ID" value="KNH00953.1"/>
    <property type="molecule type" value="Genomic_DNA"/>
</dbReference>
<dbReference type="Pfam" id="PF24178">
    <property type="entry name" value="Subterisin"/>
    <property type="match status" value="1"/>
</dbReference>
<dbReference type="RefSeq" id="WP_157052181.1">
    <property type="nucleotide sequence ID" value="NZ_JYNE01000028.1"/>
</dbReference>
<sequence length="45" mass="4829">MKDFEHNENEVIDLGKASVETKGNALFDIDVSSGRLSYATGLAEG</sequence>
<name>A0A0L1KAJ9_9SPHN</name>
<evidence type="ECO:0008006" key="3">
    <source>
        <dbReference type="Google" id="ProtNLM"/>
    </source>
</evidence>
<gene>
    <name evidence="1" type="ORF">J121_1580</name>
</gene>
<protein>
    <recommendedName>
        <fullName evidence="3">Benenodin family lasso peptide</fullName>
    </recommendedName>
</protein>
<accession>A0A0L1KAJ9</accession>
<dbReference type="PATRIC" id="fig|1306953.7.peg.1621"/>
<dbReference type="Proteomes" id="UP000037446">
    <property type="component" value="Unassembled WGS sequence"/>
</dbReference>
<comment type="caution">
    <text evidence="1">The sequence shown here is derived from an EMBL/GenBank/DDBJ whole genome shotgun (WGS) entry which is preliminary data.</text>
</comment>
<dbReference type="AlphaFoldDB" id="A0A0L1KAJ9"/>
<organism evidence="1 2">
    <name type="scientific">Qipengyuania citrea LAMA 915</name>
    <dbReference type="NCBI Taxonomy" id="1306953"/>
    <lineage>
        <taxon>Bacteria</taxon>
        <taxon>Pseudomonadati</taxon>
        <taxon>Pseudomonadota</taxon>
        <taxon>Alphaproteobacteria</taxon>
        <taxon>Sphingomonadales</taxon>
        <taxon>Erythrobacteraceae</taxon>
        <taxon>Qipengyuania</taxon>
    </lineage>
</organism>
<dbReference type="InterPro" id="IPR049805">
    <property type="entry name" value="Lasso_benenodin"/>
</dbReference>
<evidence type="ECO:0000313" key="1">
    <source>
        <dbReference type="EMBL" id="KNH00953.1"/>
    </source>
</evidence>